<dbReference type="InterPro" id="IPR018490">
    <property type="entry name" value="cNMP-bd_dom_sf"/>
</dbReference>
<keyword evidence="2" id="KW-1185">Reference proteome</keyword>
<dbReference type="Gene3D" id="2.60.120.10">
    <property type="entry name" value="Jelly Rolls"/>
    <property type="match status" value="1"/>
</dbReference>
<gene>
    <name evidence="1" type="ORF">SAMN05192553_1237</name>
</gene>
<proteinExistence type="predicted"/>
<accession>A0A1H7C0C3</accession>
<keyword evidence="1" id="KW-0808">Transferase</keyword>
<dbReference type="Proteomes" id="UP000199403">
    <property type="component" value="Unassembled WGS sequence"/>
</dbReference>
<dbReference type="AlphaFoldDB" id="A0A1H7C0C3"/>
<evidence type="ECO:0000313" key="1">
    <source>
        <dbReference type="EMBL" id="SEJ83088.1"/>
    </source>
</evidence>
<name>A0A1H7C0C3_9BACT</name>
<evidence type="ECO:0000313" key="2">
    <source>
        <dbReference type="Proteomes" id="UP000199403"/>
    </source>
</evidence>
<organism evidence="1 2">
    <name type="scientific">Cyclobacterium xiamenense</name>
    <dbReference type="NCBI Taxonomy" id="1297121"/>
    <lineage>
        <taxon>Bacteria</taxon>
        <taxon>Pseudomonadati</taxon>
        <taxon>Bacteroidota</taxon>
        <taxon>Cytophagia</taxon>
        <taxon>Cytophagales</taxon>
        <taxon>Cyclobacteriaceae</taxon>
        <taxon>Cyclobacterium</taxon>
    </lineage>
</organism>
<protein>
    <submittedName>
        <fullName evidence="1">cAMP-binding domain of CRP or a regulatory subunit of cAMP-dependent protein kinases</fullName>
    </submittedName>
</protein>
<dbReference type="STRING" id="1416801.SAMN05192553_1237"/>
<dbReference type="GO" id="GO:0016301">
    <property type="term" value="F:kinase activity"/>
    <property type="evidence" value="ECO:0007669"/>
    <property type="project" value="UniProtKB-KW"/>
</dbReference>
<reference evidence="2" key="1">
    <citation type="submission" date="2016-10" db="EMBL/GenBank/DDBJ databases">
        <authorList>
            <person name="Varghese N."/>
            <person name="Submissions S."/>
        </authorList>
    </citation>
    <scope>NUCLEOTIDE SEQUENCE [LARGE SCALE GENOMIC DNA]</scope>
    <source>
        <strain evidence="2">IBRC-M 10761</strain>
    </source>
</reference>
<keyword evidence="1" id="KW-0418">Kinase</keyword>
<sequence length="179" mass="21104">MSEEAFDLSSNFWHEKSFKKGELFNDYRNVCKELGFIVEGIFRSYIIDYKSGEDKNIFFFSQNGFVTAYKSFVRQIPCEYYTEALTDAHIICINIFDLQNLYRQSHEWERFGRLTAEMAANIVIERTESFLLKSPEERYLELIKTHPELNDNVPLYHISSYLGIQGPSLSRIRKRIAGR</sequence>
<dbReference type="InterPro" id="IPR014710">
    <property type="entry name" value="RmlC-like_jellyroll"/>
</dbReference>
<dbReference type="EMBL" id="FNZH01000023">
    <property type="protein sequence ID" value="SEJ83088.1"/>
    <property type="molecule type" value="Genomic_DNA"/>
</dbReference>
<dbReference type="SUPFAM" id="SSF51206">
    <property type="entry name" value="cAMP-binding domain-like"/>
    <property type="match status" value="1"/>
</dbReference>